<dbReference type="PANTHER" id="PTHR44054">
    <property type="entry name" value="SYNAPTIC VESICLE MEMBRANE PROTEIN VAT-1 HOMOLOG-LIKE"/>
    <property type="match status" value="1"/>
</dbReference>
<dbReference type="InterPro" id="IPR020843">
    <property type="entry name" value="ER"/>
</dbReference>
<dbReference type="InterPro" id="IPR011032">
    <property type="entry name" value="GroES-like_sf"/>
</dbReference>
<dbReference type="Gene3D" id="3.90.180.10">
    <property type="entry name" value="Medium-chain alcohol dehydrogenases, catalytic domain"/>
    <property type="match status" value="1"/>
</dbReference>
<evidence type="ECO:0000313" key="4">
    <source>
        <dbReference type="Proteomes" id="UP000694941"/>
    </source>
</evidence>
<dbReference type="RefSeq" id="XP_022248018.1">
    <property type="nucleotide sequence ID" value="XM_022392310.1"/>
</dbReference>
<evidence type="ECO:0000256" key="1">
    <source>
        <dbReference type="ARBA" id="ARBA00023002"/>
    </source>
</evidence>
<sequence>MAETGNVQAKIPIADGNNDDQAKDEQPSPQKKIRALVLSGFGGLKSVKIMERLEPTVGKEEVLIRVKASGMNFIDLMVRQGVINNLPKTPFVMGFECAGKVEAVGEEVTELQVGDSVAALTEYKAWAELTNVPAKFVYKLPTGMSFQDATALLMSFVIAQILLFDIGNIRKGQSVLVHSVGGGVGQAVAQLCKTVPDVIVIGTASRHKHESIKDSVTHVIDHDSDYVQEVKKYELSQDGVDLVLDCLCGDDTNKGYSLLKPLGRYVLYGTSNVVSGETKSFFTFAKSWWQVDKISPMRLFDENKSLTGFHLRHLLYQQGQDKYVRQVVNTVFELWSNGKIKPVIDSTWAFEDVSEAMQKLHDRKNIGKIILDPSMEPKSKQQANAGKDKETTDEKAVAGNRETEKVNKEYESSSSSSAK</sequence>
<feature type="region of interest" description="Disordered" evidence="2">
    <location>
        <begin position="1"/>
        <end position="30"/>
    </location>
</feature>
<dbReference type="SUPFAM" id="SSF51735">
    <property type="entry name" value="NAD(P)-binding Rossmann-fold domains"/>
    <property type="match status" value="1"/>
</dbReference>
<feature type="domain" description="Enoyl reductase (ER)" evidence="3">
    <location>
        <begin position="42"/>
        <end position="371"/>
    </location>
</feature>
<organism evidence="4 5">
    <name type="scientific">Limulus polyphemus</name>
    <name type="common">Atlantic horseshoe crab</name>
    <dbReference type="NCBI Taxonomy" id="6850"/>
    <lineage>
        <taxon>Eukaryota</taxon>
        <taxon>Metazoa</taxon>
        <taxon>Ecdysozoa</taxon>
        <taxon>Arthropoda</taxon>
        <taxon>Chelicerata</taxon>
        <taxon>Merostomata</taxon>
        <taxon>Xiphosura</taxon>
        <taxon>Limulidae</taxon>
        <taxon>Limulus</taxon>
    </lineage>
</organism>
<evidence type="ECO:0000313" key="5">
    <source>
        <dbReference type="RefSeq" id="XP_022248018.1"/>
    </source>
</evidence>
<accession>A0ABM1SWL2</accession>
<dbReference type="InterPro" id="IPR052100">
    <property type="entry name" value="SV-ATPase_mito-regulator"/>
</dbReference>
<protein>
    <submittedName>
        <fullName evidence="5">Synaptic vesicle membrane protein VAT-1 homolog-like isoform X1</fullName>
    </submittedName>
</protein>
<evidence type="ECO:0000256" key="2">
    <source>
        <dbReference type="SAM" id="MobiDB-lite"/>
    </source>
</evidence>
<gene>
    <name evidence="5" type="primary">LOC106464571</name>
</gene>
<proteinExistence type="predicted"/>
<evidence type="ECO:0000259" key="3">
    <source>
        <dbReference type="SMART" id="SM00829"/>
    </source>
</evidence>
<keyword evidence="4" id="KW-1185">Reference proteome</keyword>
<dbReference type="InterPro" id="IPR036291">
    <property type="entry name" value="NAD(P)-bd_dom_sf"/>
</dbReference>
<dbReference type="InterPro" id="IPR013154">
    <property type="entry name" value="ADH-like_N"/>
</dbReference>
<dbReference type="PANTHER" id="PTHR44054:SF2">
    <property type="entry name" value="SYNAPTIC VESICLE MEMBRANE PROTEIN VAT-1 HOMOLOG-LIKE"/>
    <property type="match status" value="1"/>
</dbReference>
<keyword evidence="1" id="KW-0560">Oxidoreductase</keyword>
<dbReference type="CDD" id="cd08275">
    <property type="entry name" value="MDR3"/>
    <property type="match status" value="1"/>
</dbReference>
<reference evidence="5" key="1">
    <citation type="submission" date="2025-08" db="UniProtKB">
        <authorList>
            <consortium name="RefSeq"/>
        </authorList>
    </citation>
    <scope>IDENTIFICATION</scope>
    <source>
        <tissue evidence="5">Muscle</tissue>
    </source>
</reference>
<dbReference type="GeneID" id="106464571"/>
<dbReference type="SMART" id="SM00829">
    <property type="entry name" value="PKS_ER"/>
    <property type="match status" value="1"/>
</dbReference>
<dbReference type="SUPFAM" id="SSF50129">
    <property type="entry name" value="GroES-like"/>
    <property type="match status" value="1"/>
</dbReference>
<feature type="region of interest" description="Disordered" evidence="2">
    <location>
        <begin position="370"/>
        <end position="419"/>
    </location>
</feature>
<dbReference type="Proteomes" id="UP000694941">
    <property type="component" value="Unplaced"/>
</dbReference>
<feature type="compositionally biased region" description="Basic and acidic residues" evidence="2">
    <location>
        <begin position="386"/>
        <end position="411"/>
    </location>
</feature>
<dbReference type="Pfam" id="PF13602">
    <property type="entry name" value="ADH_zinc_N_2"/>
    <property type="match status" value="1"/>
</dbReference>
<name>A0ABM1SWL2_LIMPO</name>
<dbReference type="Pfam" id="PF08240">
    <property type="entry name" value="ADH_N"/>
    <property type="match status" value="1"/>
</dbReference>
<dbReference type="Gene3D" id="3.40.50.720">
    <property type="entry name" value="NAD(P)-binding Rossmann-like Domain"/>
    <property type="match status" value="1"/>
</dbReference>